<gene>
    <name evidence="5" type="ORF">AGOR_G00031060</name>
</gene>
<dbReference type="Proteomes" id="UP000829720">
    <property type="component" value="Unassembled WGS sequence"/>
</dbReference>
<feature type="repeat" description="ANK" evidence="3">
    <location>
        <begin position="80"/>
        <end position="112"/>
    </location>
</feature>
<evidence type="ECO:0000313" key="6">
    <source>
        <dbReference type="Proteomes" id="UP000829720"/>
    </source>
</evidence>
<proteinExistence type="predicted"/>
<dbReference type="InterPro" id="IPR002110">
    <property type="entry name" value="Ankyrin_rpt"/>
</dbReference>
<feature type="repeat" description="ANK" evidence="3">
    <location>
        <begin position="179"/>
        <end position="203"/>
    </location>
</feature>
<feature type="repeat" description="ANK" evidence="3">
    <location>
        <begin position="113"/>
        <end position="145"/>
    </location>
</feature>
<accession>A0A8T3E3G3</accession>
<dbReference type="InterPro" id="IPR036770">
    <property type="entry name" value="Ankyrin_rpt-contain_sf"/>
</dbReference>
<dbReference type="Pfam" id="PF13637">
    <property type="entry name" value="Ank_4"/>
    <property type="match status" value="1"/>
</dbReference>
<dbReference type="AlphaFoldDB" id="A0A8T3E3G3"/>
<evidence type="ECO:0000256" key="1">
    <source>
        <dbReference type="ARBA" id="ARBA00022737"/>
    </source>
</evidence>
<evidence type="ECO:0000256" key="2">
    <source>
        <dbReference type="ARBA" id="ARBA00023043"/>
    </source>
</evidence>
<dbReference type="PANTHER" id="PTHR24201">
    <property type="entry name" value="ANK_REP_REGION DOMAIN-CONTAINING PROTEIN"/>
    <property type="match status" value="1"/>
</dbReference>
<feature type="compositionally biased region" description="Acidic residues" evidence="4">
    <location>
        <begin position="343"/>
        <end position="353"/>
    </location>
</feature>
<keyword evidence="1" id="KW-0677">Repeat</keyword>
<comment type="caution">
    <text evidence="5">The sequence shown here is derived from an EMBL/GenBank/DDBJ whole genome shotgun (WGS) entry which is preliminary data.</text>
</comment>
<evidence type="ECO:0000256" key="3">
    <source>
        <dbReference type="PROSITE-ProRule" id="PRU00023"/>
    </source>
</evidence>
<dbReference type="OrthoDB" id="163438at2759"/>
<feature type="repeat" description="ANK" evidence="3">
    <location>
        <begin position="47"/>
        <end position="79"/>
    </location>
</feature>
<evidence type="ECO:0008006" key="7">
    <source>
        <dbReference type="Google" id="ProtNLM"/>
    </source>
</evidence>
<feature type="region of interest" description="Disordered" evidence="4">
    <location>
        <begin position="462"/>
        <end position="493"/>
    </location>
</feature>
<keyword evidence="6" id="KW-1185">Reference proteome</keyword>
<feature type="repeat" description="ANK" evidence="3">
    <location>
        <begin position="146"/>
        <end position="178"/>
    </location>
</feature>
<evidence type="ECO:0000313" key="5">
    <source>
        <dbReference type="EMBL" id="KAI1903812.1"/>
    </source>
</evidence>
<feature type="repeat" description="ANK" evidence="3">
    <location>
        <begin position="285"/>
        <end position="317"/>
    </location>
</feature>
<feature type="region of interest" description="Disordered" evidence="4">
    <location>
        <begin position="340"/>
        <end position="382"/>
    </location>
</feature>
<dbReference type="EMBL" id="JAERUA010000002">
    <property type="protein sequence ID" value="KAI1903812.1"/>
    <property type="molecule type" value="Genomic_DNA"/>
</dbReference>
<dbReference type="InterPro" id="IPR050776">
    <property type="entry name" value="Ank_Repeat/CDKN_Inhibitor"/>
</dbReference>
<dbReference type="Pfam" id="PF00023">
    <property type="entry name" value="Ank"/>
    <property type="match status" value="1"/>
</dbReference>
<dbReference type="Gene3D" id="1.25.40.20">
    <property type="entry name" value="Ankyrin repeat-containing domain"/>
    <property type="match status" value="3"/>
</dbReference>
<organism evidence="5 6">
    <name type="scientific">Albula goreensis</name>
    <dbReference type="NCBI Taxonomy" id="1534307"/>
    <lineage>
        <taxon>Eukaryota</taxon>
        <taxon>Metazoa</taxon>
        <taxon>Chordata</taxon>
        <taxon>Craniata</taxon>
        <taxon>Vertebrata</taxon>
        <taxon>Euteleostomi</taxon>
        <taxon>Actinopterygii</taxon>
        <taxon>Neopterygii</taxon>
        <taxon>Teleostei</taxon>
        <taxon>Albuliformes</taxon>
        <taxon>Albulidae</taxon>
        <taxon>Albula</taxon>
    </lineage>
</organism>
<dbReference type="Pfam" id="PF12796">
    <property type="entry name" value="Ank_2"/>
    <property type="match status" value="2"/>
</dbReference>
<dbReference type="PROSITE" id="PS50088">
    <property type="entry name" value="ANK_REPEAT"/>
    <property type="match status" value="6"/>
</dbReference>
<protein>
    <recommendedName>
        <fullName evidence="7">Ankyrin repeat domain-containing protein 42</fullName>
    </recommendedName>
</protein>
<sequence>MPGTKPAKGAELQTSATVHDAVRKGDVTELSAIVKNGTNINETDKKYKFTPLHWASHAGSLECLHWLLWNGADVTCTTPQGWTAVHIAAIRGQDACMQALSVNGADMNAQDNRGCTPTHLASAHGHSFTLQTLLRRAADCNSADRNDWRPVHYAAFHGRLGCLQTLVKWGASVDEVDNNGNIPAHLAAMEGHVHCFKFLLSKGMSSAHTLGARNNQGETPKDLAQRFCKQPVLQFIRVTEKQKDISLDHESVAFPAHGAAFCGDLDALRKLVESGVINVNERDDKGSTPMHKAAGQGHLSCLQWLLEMGANQNIRDDAGDTPKDTAKRFAQLAAVKVLGGSSLEEDSDEEGESLDPACSDRHGVEGSTDSLEDINLSPTQRKEGRVRAYQKLEELRKLLEIARSNYRQLGGLLEEDVNQLKEAKEAERTIQELGTQLEFERVRREKLEMQLDECRAEIGRLNQRLQDPHAPAQEETPQRPQVREKKRVKSRRSDVGGVFVKRILEK</sequence>
<dbReference type="SUPFAM" id="SSF48403">
    <property type="entry name" value="Ankyrin repeat"/>
    <property type="match status" value="1"/>
</dbReference>
<name>A0A8T3E3G3_9TELE</name>
<dbReference type="PROSITE" id="PS50297">
    <property type="entry name" value="ANK_REP_REGION"/>
    <property type="match status" value="6"/>
</dbReference>
<dbReference type="SMART" id="SM00248">
    <property type="entry name" value="ANK"/>
    <property type="match status" value="8"/>
</dbReference>
<dbReference type="PANTHER" id="PTHR24201:SF2">
    <property type="entry name" value="ANKYRIN REPEAT DOMAIN-CONTAINING PROTEIN 42"/>
    <property type="match status" value="1"/>
</dbReference>
<reference evidence="5" key="1">
    <citation type="submission" date="2021-01" db="EMBL/GenBank/DDBJ databases">
        <authorList>
            <person name="Zahm M."/>
            <person name="Roques C."/>
            <person name="Cabau C."/>
            <person name="Klopp C."/>
            <person name="Donnadieu C."/>
            <person name="Jouanno E."/>
            <person name="Lampietro C."/>
            <person name="Louis A."/>
            <person name="Herpin A."/>
            <person name="Echchiki A."/>
            <person name="Berthelot C."/>
            <person name="Parey E."/>
            <person name="Roest-Crollius H."/>
            <person name="Braasch I."/>
            <person name="Postlethwait J."/>
            <person name="Bobe J."/>
            <person name="Montfort J."/>
            <person name="Bouchez O."/>
            <person name="Begum T."/>
            <person name="Mejri S."/>
            <person name="Adams A."/>
            <person name="Chen W.-J."/>
            <person name="Guiguen Y."/>
        </authorList>
    </citation>
    <scope>NUCLEOTIDE SEQUENCE</scope>
    <source>
        <tissue evidence="5">Blood</tissue>
    </source>
</reference>
<evidence type="ECO:0000256" key="4">
    <source>
        <dbReference type="SAM" id="MobiDB-lite"/>
    </source>
</evidence>
<keyword evidence="2 3" id="KW-0040">ANK repeat</keyword>